<feature type="transmembrane region" description="Helical" evidence="2">
    <location>
        <begin position="49"/>
        <end position="71"/>
    </location>
</feature>
<evidence type="ECO:0000256" key="3">
    <source>
        <dbReference type="SAM" id="SignalP"/>
    </source>
</evidence>
<dbReference type="AlphaFoldDB" id="A0A814CX59"/>
<feature type="compositionally biased region" description="Polar residues" evidence="1">
    <location>
        <begin position="162"/>
        <end position="171"/>
    </location>
</feature>
<keyword evidence="2" id="KW-1133">Transmembrane helix</keyword>
<evidence type="ECO:0000256" key="1">
    <source>
        <dbReference type="SAM" id="MobiDB-lite"/>
    </source>
</evidence>
<protein>
    <submittedName>
        <fullName evidence="4">Uncharacterized protein</fullName>
    </submittedName>
</protein>
<reference evidence="4" key="1">
    <citation type="submission" date="2021-02" db="EMBL/GenBank/DDBJ databases">
        <authorList>
            <person name="Nowell W R."/>
        </authorList>
    </citation>
    <scope>NUCLEOTIDE SEQUENCE</scope>
    <source>
        <strain evidence="4">Ploen Becks lab</strain>
    </source>
</reference>
<comment type="caution">
    <text evidence="4">The sequence shown here is derived from an EMBL/GenBank/DDBJ whole genome shotgun (WGS) entry which is preliminary data.</text>
</comment>
<accession>A0A814CX59</accession>
<keyword evidence="2" id="KW-0812">Transmembrane</keyword>
<keyword evidence="2" id="KW-0472">Membrane</keyword>
<name>A0A814CX59_9BILA</name>
<proteinExistence type="predicted"/>
<sequence length="171" mass="19680">MALIGIFVLLTPWTAASYVVKSVSLDGDYKIRDHPLFCEEKFLSYSKMVLLLTEFGLTGFLILALFIYFMWTHWAKKNIKIQMRKNVEQNSVNVLYTIMGDYIKIDKSNYKDSFFIPNNEEKFGVGIAQQNNSSYEKDKNLKEESSDQDTDKEPDSDDVNKENNATTSRSG</sequence>
<dbReference type="Proteomes" id="UP000663879">
    <property type="component" value="Unassembled WGS sequence"/>
</dbReference>
<organism evidence="4 5">
    <name type="scientific">Brachionus calyciflorus</name>
    <dbReference type="NCBI Taxonomy" id="104777"/>
    <lineage>
        <taxon>Eukaryota</taxon>
        <taxon>Metazoa</taxon>
        <taxon>Spiralia</taxon>
        <taxon>Gnathifera</taxon>
        <taxon>Rotifera</taxon>
        <taxon>Eurotatoria</taxon>
        <taxon>Monogononta</taxon>
        <taxon>Pseudotrocha</taxon>
        <taxon>Ploima</taxon>
        <taxon>Brachionidae</taxon>
        <taxon>Brachionus</taxon>
    </lineage>
</organism>
<feature type="chain" id="PRO_5032506633" evidence="3">
    <location>
        <begin position="17"/>
        <end position="171"/>
    </location>
</feature>
<evidence type="ECO:0000313" key="5">
    <source>
        <dbReference type="Proteomes" id="UP000663879"/>
    </source>
</evidence>
<feature type="signal peptide" evidence="3">
    <location>
        <begin position="1"/>
        <end position="16"/>
    </location>
</feature>
<gene>
    <name evidence="4" type="ORF">OXX778_LOCUS13666</name>
</gene>
<keyword evidence="3" id="KW-0732">Signal</keyword>
<dbReference type="EMBL" id="CAJNOC010002667">
    <property type="protein sequence ID" value="CAF0945595.1"/>
    <property type="molecule type" value="Genomic_DNA"/>
</dbReference>
<feature type="compositionally biased region" description="Basic and acidic residues" evidence="1">
    <location>
        <begin position="135"/>
        <end position="161"/>
    </location>
</feature>
<feature type="region of interest" description="Disordered" evidence="1">
    <location>
        <begin position="127"/>
        <end position="171"/>
    </location>
</feature>
<evidence type="ECO:0000256" key="2">
    <source>
        <dbReference type="SAM" id="Phobius"/>
    </source>
</evidence>
<keyword evidence="5" id="KW-1185">Reference proteome</keyword>
<evidence type="ECO:0000313" key="4">
    <source>
        <dbReference type="EMBL" id="CAF0945595.1"/>
    </source>
</evidence>